<protein>
    <submittedName>
        <fullName evidence="3">Carboxypeptidase regulatory-like domain-containing protein</fullName>
    </submittedName>
</protein>
<evidence type="ECO:0000256" key="1">
    <source>
        <dbReference type="ARBA" id="ARBA00022729"/>
    </source>
</evidence>
<dbReference type="GO" id="GO:0004180">
    <property type="term" value="F:carboxypeptidase activity"/>
    <property type="evidence" value="ECO:0007669"/>
    <property type="project" value="UniProtKB-KW"/>
</dbReference>
<dbReference type="InterPro" id="IPR008969">
    <property type="entry name" value="CarboxyPept-like_regulatory"/>
</dbReference>
<dbReference type="Pfam" id="PF13620">
    <property type="entry name" value="CarboxypepD_reg"/>
    <property type="match status" value="1"/>
</dbReference>
<keyword evidence="3" id="KW-0378">Hydrolase</keyword>
<organism evidence="3 4">
    <name type="scientific">Sulfidibacter corallicola</name>
    <dbReference type="NCBI Taxonomy" id="2818388"/>
    <lineage>
        <taxon>Bacteria</taxon>
        <taxon>Pseudomonadati</taxon>
        <taxon>Acidobacteriota</taxon>
        <taxon>Holophagae</taxon>
        <taxon>Acanthopleuribacterales</taxon>
        <taxon>Acanthopleuribacteraceae</taxon>
        <taxon>Sulfidibacter</taxon>
    </lineage>
</organism>
<dbReference type="PANTHER" id="PTHR23303:SF14">
    <property type="entry name" value="BOS COMPLEX SUBUNIT NOMO1-RELATED"/>
    <property type="match status" value="1"/>
</dbReference>
<gene>
    <name evidence="3" type="ORF">J3U87_22245</name>
</gene>
<dbReference type="SUPFAM" id="SSF49464">
    <property type="entry name" value="Carboxypeptidase regulatory domain-like"/>
    <property type="match status" value="2"/>
</dbReference>
<keyword evidence="3" id="KW-0121">Carboxypeptidase</keyword>
<dbReference type="GO" id="GO:0030246">
    <property type="term" value="F:carbohydrate binding"/>
    <property type="evidence" value="ECO:0007669"/>
    <property type="project" value="InterPro"/>
</dbReference>
<feature type="region of interest" description="Disordered" evidence="2">
    <location>
        <begin position="4714"/>
        <end position="4754"/>
    </location>
</feature>
<keyword evidence="1" id="KW-0732">Signal</keyword>
<dbReference type="SUPFAM" id="SSF49452">
    <property type="entry name" value="Starch-binding domain-like"/>
    <property type="match status" value="2"/>
</dbReference>
<accession>A0A8A4TDY0</accession>
<dbReference type="InterPro" id="IPR051417">
    <property type="entry name" value="SDr/BOS_complex"/>
</dbReference>
<reference evidence="3" key="1">
    <citation type="submission" date="2021-03" db="EMBL/GenBank/DDBJ databases">
        <title>Acanthopleuribacteraceae sp. M133.</title>
        <authorList>
            <person name="Wang G."/>
        </authorList>
    </citation>
    <scope>NUCLEOTIDE SEQUENCE</scope>
    <source>
        <strain evidence="3">M133</strain>
    </source>
</reference>
<dbReference type="InterPro" id="IPR013784">
    <property type="entry name" value="Carb-bd-like_fold"/>
</dbReference>
<dbReference type="EMBL" id="CP071793">
    <property type="protein sequence ID" value="QTD48309.1"/>
    <property type="molecule type" value="Genomic_DNA"/>
</dbReference>
<evidence type="ECO:0000313" key="4">
    <source>
        <dbReference type="Proteomes" id="UP000663929"/>
    </source>
</evidence>
<feature type="compositionally biased region" description="Acidic residues" evidence="2">
    <location>
        <begin position="4724"/>
        <end position="4754"/>
    </location>
</feature>
<keyword evidence="3" id="KW-0645">Protease</keyword>
<keyword evidence="4" id="KW-1185">Reference proteome</keyword>
<evidence type="ECO:0000256" key="2">
    <source>
        <dbReference type="SAM" id="MobiDB-lite"/>
    </source>
</evidence>
<name>A0A8A4TDY0_SULCO</name>
<sequence>MFSALLILSLLFATSETEGTSPRESQRFAEEFHIGTMGLTIENPDQVLLLGGAEVDPVVQLRYDGDLRAGMTLRASLTGPGNFVEQTFSVPAADMAITLPRALFTEEGPYVLRDVQLHYEGETLTLANPSEATIQVLEELIVGRVEVNELSREDLQALGYAFNEDDFRSINFNLSLIVGSNEVDVDVPVLLPRNEHSSFEPKVIVDPIQPYFRSFVVREPLGGGSGGGNGSSETTPIATERYLMSLLVIPGKFHYMKNHFNLSAIVLNAAPDGFDVRVTDLKSEIRLPDATRYGVPVQLAPGGDQQLRRDMVNLGEDGVAATEDDRADIAGGEEAVAEYLLTGEISGMYEVAVDITGEVALPQGTETVRTSSVGTVYVRSPEFSVTFEHPDAVAEGEPYDLFMHITNVGTVPLQSFSVSLDPFRLTGVEIENGWNPNQTLPDLAPGAQGTLHYRMRSLVNGKVIASYYRVEGGVDRALQLSVGVSPRGERISPYVLNFPAEFDQIEAALREPLKRYAKALMDLAQMADDELPVGLAPLPGAIPRAYNEGLVRAVQGAAFGNDLDQIHAQLWARTMRSQNDLPEMDRFRRHTVRLGEPDLDAAFATVLSQFADGRSATSLLQFLLRETEGTPGLFLGLIESDQPLDVTIRDGRGAVMDSQGARDIPFGGLFPLGSNRHLVWLSNLEATPRLSLTPQSPDTPANIRVLATLTNVHTATTATDTDDEYLADTEALDPHVTRFWDSGTRSMTTLMEVGFDLDRNLMQHVSDGSDASTTASAFAETPFALAGVQQLTPRHNVAADVYGRDLVFRFTKPLDLTALGDLGDHLEINGEPVAAAVLQDDGRILTVAAHMPLGPYRTIHYNLRNLTAVDGTLLESASGTLEGSTFFSGVTVAGRVADRNGTDLTQAQVFLWQDLVDANDQGTSYEHRNAVILHTVAPDADGRFGFDFVPFYPFSAVWDDYQVPPDNPAWDRLSEAIQSLRSFKIGILLPDGRYREETFHPQAVGQEVETEFAFLQQGEIYGRVQHEDGRPVAYTPVVLNPQTSIYGTQVTETDADGRYRFTGVEVGQVLIKTQSEDGHIGMRGVFLTQNTSPLEVNIAFTEGAGTISGRVTTLIDGVETPVADAWVGWAVYGTNPLEFRAQPNWVSGFPYTHLTRTDGDGNFLFANAPVGTGTLWSYRRDLGLLQATASLVADQAVAQNLVYIDHAAKTGSISGQVVDLNGFAVANIKVACQSRWTVAGADGRFTLRDIPHLPSTYVAAHRKDPVTGDIALYGGVRVSLTEETPDIAGLEIVVRPPSRVSGRYLDVANQPIPFSPIYNPSTGELKGRPFAYTDGAGNWSGVLFSGAESPTPIDNAGVGAHDFTGLRPPVIAHTHTWVPLTGREDVIVREEPQSELVVRLVDASGFPVIGRVTVTGSLPDTSQNGPGMPIEDSVIYSVITDGEGRIHLDRLNTRETTVWGSNPLLGETEKYTYIPTALAPGEDPREIVLAFAGEAEPSNLFGRIFDVDTTSPAPQGTIVEAYVSGVRARTTVDEEGWYRFETLVDSQTKKVVDLRVYHPDTQHLAMAKIQLDRDLRFRHDLILNRRGTVQVRVVDHDGTPVDYAGIELVYPDLITNNTDDPLTQRRVARTLQLTPSQPVASFDLVPVGTITLAANAGNGLIAAETFGLPADGEPVEITLRLERAVTVSGRFIDHAGDLIAEAEVALQRERDVLLQKLTGALGAADEGRFLFEGLPMRPYTLRGTDPATSLEGHLEVTPTLYRPNPDVTLQIDPVTHLDGLVLYDGQPLANATVELRQRGRSLFTGSDSEGRYSFTNLALGTYELHSYHSSVSARARVKVRLDRAHETTTQNLEYATMVDLDLQLQLADGRPPARLQVMLRQGDLIVGHAFTDVDGRVSFKNLPRTHLNVRAKDEVHHHELDTDIVLTDADGGHTERTVTFAGTGVVHGFVRDETGAPLSLPVRVGLMWYGGGESMKMVWVDSLADGSFRYNRAPLGKSIRVIATEPVSLQAASKTVQLDTHGEEVLADLTFRATTFAGGTVTYADGTPVPYAKVWVERPAYIDTQADALGRFQLAPIVTGEVSLFAKDPFSPRQAATLLVTHAAEGEDPQPHHDLELQLGGVADITGTVTLSDGTPVTHGHVTLTMAGSEARKTTSLFGDGSYYFQYIPVGEVTLTAYDADRGTTSTLPVTIDAATDGQTYTADLGFQPSFFLGGTVRVNGSQTPIANALVELWRQRATGAGYDRVYSTTTSDLGVFGLDHVYPGVYLLVAQDENLDYVLKESLTVQAADREDLDLYLNPTAYLVGTVLDTRDRIMPGGTVQLLTTTGRLVGSDIITATGQFRFDDVPTGNFVLQVRDAFIAVEQNVTLVSGANAVTVRTQATVDLTGDLIYQSDTARLATWRIVSGELWRGGHVAADGSFSIPRLPVGSTYQLEISAGTSHRTWDLGAPTDDLNLGTLYLDGTAPTIDAPAGGYTLDSLPFTVTIPIDETDQDSAIDPALTYLMTGGLSLAAHTTLEADGLRFHLDQVPTGLSQGENTLRVFAGNSSAAKAYREVPLHIQLDGPTLHLSLDVGTDSGPFQIQLNDQAPIDAVDDQVYLHEVPTGTHELRLRTATRGRYTSVQVDGHPLTQTHFLFLHPMGGYQGIVTHPNGSPAIGAIVRADGVPTTTDQDGRYVLDLLTLNRAHAITVEAPGRFGYLDAPSLQQAGAISTGHDIQLQGLAQVSGQVLDTNEVDVIANATVTLSYPDLPEHFWQTTQADASGNYSFTDVIARTLRLTATDPVSGRVGIETIEDLQPELSRTQDLILEPAGAISGVVRDAQSDPVTGFALRVLDSDQVLAEVTTETDGSFAIANLPYGDYTLDGESQALLVYVQQAFTLDRETLDLGDLSFQVDQIPVVDSVSVPTAINPTLTQLMTIHASDDRHLAEIRLTYDGNPGHVDRKVVSGTSGSFSTSFDLPDDLPEGNMAYRVEVEDHFGQIGVHTGTVQIVHDLTGPTITLYEPTQNSAVTEGDPLTVVFKMADPLGVAESYLTYGSERLPLTAQDYDPNTDRTTVQTRVPGVDADGPITLDIVGVDGLGNESRLALQLDVANRNAVDGPDVTFVSPLPDQPLPFHLETGFTLDLDIRLHDADGLSDYRVTVANEELGTGSLFENDFTFTASYVIPESLRAATSFEVTVTTRDLGGNETVRTITVNRIDGTRFDGANPLVRTRLDARDLPNTVILDGGEHILDGAFSLDNLVLVQGAVLTQTTSDRTDIHQVAGSHLNVAQHLVVDSRSRIDVSTKGFQNAMLYSPDIAEAGHGGANGGDPWLNPGSIVEPTTVGSWQGGGAIHLEAGTLWLQGGVHANGVNTGSLYNGSGGSLWLQAGAIHGFARVTANAYPEGESAGSQLDGSGGRIAIWGDPADLRVEAFGARDGGAGTVFVRRPDATKVDGFDDRLIVADHPDNSGQNQTPLVGIRGVLDTDMTLTRDVPFGPDTVDRLSLPRLTGFDRFTGMFVWAEGTPEVRGRVARSEGDLVYSDPNVSFPNFQPGDTLVIGFPYDAVEVRDGATLLQQDTAIPTGLGFHDARWELPDGLNLFLRGDETFTGVCTLRGQWSADHFQLDADQILYLDGNITANQLTIPADATLALEDRRDEGAIALSAPIMDIAGTLTAVQRLNGTRHHGGRESRAAALDVVSGSFYRAESFAGAHGGRVTLDFTNLDLTGTIDVSGQGNAGGGSAGGAIRLTGTSLTGSGSLKAHGYRYSGHGAGGGRIAIHVDDLTGWTGAATSFGWHQSSTNSGNKPGGAGTVFYRTSAWPLGRLVVDNGGMQSEADGTVLPSFGTRQAASTGDGTSIGGSFPAYNDFAGLWVAVDGQDPARVASHTSVQLLPETSFPAVTSGQSYEGIYQFDVLEVRNGATLYATDRIVIHGELIRDGGTINAVVEEPGGSDAVVLTDGATELVVDDGTRAYELDNFHLTVDFAMDVDRITLRNGASLTYKQAIRVATLEADNATVLAQVAGEGFALTADDVTLANGSLWTVADAYNNGVSTVSYPLRASISATLSVDASSTITVSDKLKNTDYPVWHNKRYTGEAHGGYSRMNLTENGHRVDHEATGSFMFPAWPGNSGAIRLQVGTLNLDGDIRADSGRRAGGSVWLEVQQGSGAGTISAKDNAATSAGGGGRIAVHYGNDRTFVDAWTFELAPTKYNSNELNNKGAGTLYLKGSAQQHGELIVRQDPTHLESDHDLLMRSRYSGITGRREITLNVGDRDSDPQVIDDAGWTDLPPGMAGIWARFRVADTDYEAQVLDNGPNWIRLGPPIAGTLPSLIPAGTTLTFAFKIDKLTLSHGASLFFDGPMEVGTLDIGTDGHTSGVWATDLIGLGPELRLEGNRKLRLILEEPGDAWLTRDIHLTDSSLVLDRPLEVRDVTLVNAAVQHSPIWDQNLRFGMPWLHLTARHVTADAGSRFEGIEGDAFYQNTSTRHRVHGGLYSSSQTGTYGSLMYPDMPGSGYYAGGRIFLKAESLAGGTFQVHGREAGSGSIWLDVETVTGSLFLDAGLGTGRAAGGRIALHYRDKSGATITTDTEGTVSSGTYFRRDKDQALGTLVIDNGPTSGQADDLTPLPSFDPVATTGSTTQAYDSVADQTTLWLDGATIEPWFVGFELAVNGATDTTWPIQAMTQRDGGTEFVLAGNLPSLAVGAQISPVLRLQAFNLCTDCRVGPDTLPIIVTGGGLTAEQKRASEAEDRDTDPEETETDDPADPIEDQPSEDLEPGEPIEIRGETLQLDHFETDRDLWLIGTRLEIRGTLRAKSIHLRDGAVLTHPVLPEGVEGGLRMVATERIEIDASSLIDLDGKGWHDAEADLNPAHGTFARDLGEHNDQIGTCYDSPLWPYLPGRGQAGGGRIRIESPEIEINGVVQARGVGFSSGGSVLLRAHTLTGRGKIDVAGGSDNDRFGGAGRLALHVNQLFRFSGQLTADVHEPIRRAIVLADLRAGRFRYVAAYPETAPLTLPPQLPESLELAPEQIGQIMSAPSGFAVDIGPVNADLRVYRGLWLQNGVEAARVRDVTRMPQGHWLILLEKKLELDVMGWRLIPVGQIPDE</sequence>
<dbReference type="RefSeq" id="WP_237377964.1">
    <property type="nucleotide sequence ID" value="NZ_CP071793.1"/>
</dbReference>
<dbReference type="Gene3D" id="2.60.40.1120">
    <property type="entry name" value="Carboxypeptidase-like, regulatory domain"/>
    <property type="match status" value="1"/>
</dbReference>
<proteinExistence type="predicted"/>
<dbReference type="PANTHER" id="PTHR23303">
    <property type="entry name" value="CARBOXYPEPTIDASE REGULATORY REGION-CONTAINING"/>
    <property type="match status" value="1"/>
</dbReference>
<dbReference type="SUPFAM" id="SSF49478">
    <property type="entry name" value="Cna protein B-type domain"/>
    <property type="match status" value="1"/>
</dbReference>
<dbReference type="KEGG" id="scor:J3U87_22245"/>
<dbReference type="Proteomes" id="UP000663929">
    <property type="component" value="Chromosome"/>
</dbReference>
<evidence type="ECO:0000313" key="3">
    <source>
        <dbReference type="EMBL" id="QTD48309.1"/>
    </source>
</evidence>